<dbReference type="AlphaFoldDB" id="A0A1I6VAU3"/>
<evidence type="ECO:0000313" key="1">
    <source>
        <dbReference type="EMBL" id="SFT10787.1"/>
    </source>
</evidence>
<dbReference type="Proteomes" id="UP000199139">
    <property type="component" value="Unassembled WGS sequence"/>
</dbReference>
<accession>A0A1I6VAU3</accession>
<sequence length="112" mass="13125">MALFVRNIQTETIDRYVVQFSFQPEENSFVQYIDSREVDRGTYQLKKDNVYYLAGDMQNIELTLNKENSFDIVIEKLNNDKPIHLVNTSLIPGYSSTAFDDVEEYKELIKES</sequence>
<reference evidence="1 2" key="1">
    <citation type="submission" date="2016-10" db="EMBL/GenBank/DDBJ databases">
        <authorList>
            <person name="de Groot N.N."/>
        </authorList>
    </citation>
    <scope>NUCLEOTIDE SEQUENCE [LARGE SCALE GENOMIC DNA]</scope>
    <source>
        <strain evidence="1 2">DSM 17074</strain>
    </source>
</reference>
<protein>
    <submittedName>
        <fullName evidence="1">Uncharacterized protein</fullName>
    </submittedName>
</protein>
<dbReference type="EMBL" id="FPAI01000062">
    <property type="protein sequence ID" value="SFT10787.1"/>
    <property type="molecule type" value="Genomic_DNA"/>
</dbReference>
<name>A0A1I6VAU3_9BACI</name>
<gene>
    <name evidence="1" type="ORF">SAMN05421668_1622</name>
</gene>
<dbReference type="RefSeq" id="WP_062323127.1">
    <property type="nucleotide sequence ID" value="NZ_FPAI01000062.1"/>
</dbReference>
<evidence type="ECO:0000313" key="2">
    <source>
        <dbReference type="Proteomes" id="UP000199139"/>
    </source>
</evidence>
<organism evidence="1 2">
    <name type="scientific">Halolactibacillus miurensis</name>
    <dbReference type="NCBI Taxonomy" id="306541"/>
    <lineage>
        <taxon>Bacteria</taxon>
        <taxon>Bacillati</taxon>
        <taxon>Bacillota</taxon>
        <taxon>Bacilli</taxon>
        <taxon>Bacillales</taxon>
        <taxon>Bacillaceae</taxon>
        <taxon>Halolactibacillus</taxon>
    </lineage>
</organism>
<proteinExistence type="predicted"/>